<dbReference type="AlphaFoldDB" id="A0A5N6EDA9"/>
<feature type="transmembrane region" description="Helical" evidence="1">
    <location>
        <begin position="36"/>
        <end position="58"/>
    </location>
</feature>
<accession>A0A5N6EDA9</accession>
<keyword evidence="2" id="KW-0732">Signal</keyword>
<evidence type="ECO:0000313" key="3">
    <source>
        <dbReference type="EMBL" id="KAB8214340.1"/>
    </source>
</evidence>
<evidence type="ECO:0000256" key="2">
    <source>
        <dbReference type="SAM" id="SignalP"/>
    </source>
</evidence>
<evidence type="ECO:0000313" key="4">
    <source>
        <dbReference type="Proteomes" id="UP000326799"/>
    </source>
</evidence>
<organism evidence="3 4">
    <name type="scientific">Aspergillus novoparasiticus</name>
    <dbReference type="NCBI Taxonomy" id="986946"/>
    <lineage>
        <taxon>Eukaryota</taxon>
        <taxon>Fungi</taxon>
        <taxon>Dikarya</taxon>
        <taxon>Ascomycota</taxon>
        <taxon>Pezizomycotina</taxon>
        <taxon>Eurotiomycetes</taxon>
        <taxon>Eurotiomycetidae</taxon>
        <taxon>Eurotiales</taxon>
        <taxon>Aspergillaceae</taxon>
        <taxon>Aspergillus</taxon>
        <taxon>Aspergillus subgen. Circumdati</taxon>
    </lineage>
</organism>
<feature type="chain" id="PRO_5024873854" evidence="2">
    <location>
        <begin position="17"/>
        <end position="118"/>
    </location>
</feature>
<name>A0A5N6EDA9_9EURO</name>
<feature type="signal peptide" evidence="2">
    <location>
        <begin position="1"/>
        <end position="16"/>
    </location>
</feature>
<proteinExistence type="predicted"/>
<gene>
    <name evidence="3" type="ORF">BDV33DRAFT_36554</name>
</gene>
<keyword evidence="1" id="KW-0472">Membrane</keyword>
<keyword evidence="4" id="KW-1185">Reference proteome</keyword>
<protein>
    <submittedName>
        <fullName evidence="3">Uncharacterized protein</fullName>
    </submittedName>
</protein>
<dbReference type="Proteomes" id="UP000326799">
    <property type="component" value="Unassembled WGS sequence"/>
</dbReference>
<keyword evidence="1" id="KW-0812">Transmembrane</keyword>
<keyword evidence="1" id="KW-1133">Transmembrane helix</keyword>
<dbReference type="EMBL" id="ML733541">
    <property type="protein sequence ID" value="KAB8214340.1"/>
    <property type="molecule type" value="Genomic_DNA"/>
</dbReference>
<evidence type="ECO:0000256" key="1">
    <source>
        <dbReference type="SAM" id="Phobius"/>
    </source>
</evidence>
<sequence length="118" mass="13872">MVIHAIIRWFLTVVSALRRGPSFVTAHSRLPKLQRHYWYFFYSLPSITFLIVNLLVVIHDLLSYSLLLFDKVSVIHYQFSVFYKYRCLAGRAVSLVACRIRHPKLAPFLFLPLSLNFL</sequence>
<reference evidence="3 4" key="1">
    <citation type="submission" date="2019-04" db="EMBL/GenBank/DDBJ databases">
        <title>Fungal friends and foes A comparative genomics study of 23 Aspergillus species from section Flavi.</title>
        <authorList>
            <consortium name="DOE Joint Genome Institute"/>
            <person name="Kjaerbolling I."/>
            <person name="Vesth T.C."/>
            <person name="Frisvad J.C."/>
            <person name="Nybo J.L."/>
            <person name="Theobald S."/>
            <person name="Kildgaard S."/>
            <person name="Petersen T.I."/>
            <person name="Kuo A."/>
            <person name="Sato A."/>
            <person name="Lyhne E.K."/>
            <person name="Kogle M.E."/>
            <person name="Wiebenga A."/>
            <person name="Kun R.S."/>
            <person name="Lubbers R.J."/>
            <person name="Makela M.R."/>
            <person name="Barry K."/>
            <person name="Chovatia M."/>
            <person name="Clum A."/>
            <person name="Daum C."/>
            <person name="Haridas S."/>
            <person name="He G."/>
            <person name="LaButti K."/>
            <person name="Lipzen A."/>
            <person name="Mondo S."/>
            <person name="Pangilinan J."/>
            <person name="Riley R."/>
            <person name="Salamov A."/>
            <person name="Simmons B.A."/>
            <person name="Magnuson J.K."/>
            <person name="Henrissat B."/>
            <person name="Mortensen U.H."/>
            <person name="Larsen T.O."/>
            <person name="De vries R.P."/>
            <person name="Grigoriev I.V."/>
            <person name="Machida M."/>
            <person name="Baker S.E."/>
            <person name="Andersen M.R."/>
        </authorList>
    </citation>
    <scope>NUCLEOTIDE SEQUENCE [LARGE SCALE GENOMIC DNA]</scope>
    <source>
        <strain evidence="3 4">CBS 126849</strain>
    </source>
</reference>